<dbReference type="PANTHER" id="PTHR22595">
    <property type="entry name" value="CHITINASE-RELATED"/>
    <property type="match status" value="1"/>
</dbReference>
<evidence type="ECO:0000259" key="4">
    <source>
        <dbReference type="PROSITE" id="PS00773"/>
    </source>
</evidence>
<dbReference type="AlphaFoldDB" id="W9QSI3"/>
<organism evidence="5 6">
    <name type="scientific">Morus notabilis</name>
    <dbReference type="NCBI Taxonomy" id="981085"/>
    <lineage>
        <taxon>Eukaryota</taxon>
        <taxon>Viridiplantae</taxon>
        <taxon>Streptophyta</taxon>
        <taxon>Embryophyta</taxon>
        <taxon>Tracheophyta</taxon>
        <taxon>Spermatophyta</taxon>
        <taxon>Magnoliopsida</taxon>
        <taxon>eudicotyledons</taxon>
        <taxon>Gunneridae</taxon>
        <taxon>Pentapetalae</taxon>
        <taxon>rosids</taxon>
        <taxon>fabids</taxon>
        <taxon>Rosales</taxon>
        <taxon>Moraceae</taxon>
        <taxon>Moreae</taxon>
        <taxon>Morus</taxon>
    </lineage>
</organism>
<dbReference type="GO" id="GO:0006952">
    <property type="term" value="P:defense response"/>
    <property type="evidence" value="ECO:0007669"/>
    <property type="project" value="UniProtKB-KW"/>
</dbReference>
<keyword evidence="6" id="KW-1185">Reference proteome</keyword>
<reference evidence="6" key="1">
    <citation type="submission" date="2013-01" db="EMBL/GenBank/DDBJ databases">
        <title>Draft Genome Sequence of a Mulberry Tree, Morus notabilis C.K. Schneid.</title>
        <authorList>
            <person name="He N."/>
            <person name="Zhao S."/>
        </authorList>
    </citation>
    <scope>NUCLEOTIDE SEQUENCE</scope>
</reference>
<dbReference type="PROSITE" id="PS00773">
    <property type="entry name" value="CHITINASE_19_1"/>
    <property type="match status" value="1"/>
</dbReference>
<accession>W9QSI3</accession>
<dbReference type="InterPro" id="IPR023346">
    <property type="entry name" value="Lysozyme-like_dom_sf"/>
</dbReference>
<dbReference type="InterPro" id="IPR000726">
    <property type="entry name" value="Glyco_hydro_19_cat"/>
</dbReference>
<evidence type="ECO:0000313" key="5">
    <source>
        <dbReference type="EMBL" id="EXB52713.1"/>
    </source>
</evidence>
<dbReference type="SUPFAM" id="SSF53955">
    <property type="entry name" value="Lysozyme-like"/>
    <property type="match status" value="1"/>
</dbReference>
<keyword evidence="3" id="KW-1015">Disulfide bond</keyword>
<dbReference type="Pfam" id="PF00182">
    <property type="entry name" value="Glyco_hydro_19"/>
    <property type="match status" value="2"/>
</dbReference>
<dbReference type="GO" id="GO:0016998">
    <property type="term" value="P:cell wall macromolecule catabolic process"/>
    <property type="evidence" value="ECO:0007669"/>
    <property type="project" value="InterPro"/>
</dbReference>
<gene>
    <name evidence="5" type="ORF">L484_022490</name>
</gene>
<keyword evidence="2" id="KW-0611">Plant defense</keyword>
<feature type="domain" description="Glycoside hydrolase family 19 catalytic" evidence="4">
    <location>
        <begin position="20"/>
        <end position="42"/>
    </location>
</feature>
<evidence type="ECO:0000256" key="1">
    <source>
        <dbReference type="ARBA" id="ARBA00022669"/>
    </source>
</evidence>
<dbReference type="Gene3D" id="1.10.530.10">
    <property type="match status" value="1"/>
</dbReference>
<dbReference type="GO" id="GO:0008061">
    <property type="term" value="F:chitin binding"/>
    <property type="evidence" value="ECO:0007669"/>
    <property type="project" value="UniProtKB-KW"/>
</dbReference>
<proteinExistence type="predicted"/>
<evidence type="ECO:0000256" key="3">
    <source>
        <dbReference type="ARBA" id="ARBA00023157"/>
    </source>
</evidence>
<dbReference type="GO" id="GO:0006032">
    <property type="term" value="P:chitin catabolic process"/>
    <property type="evidence" value="ECO:0007669"/>
    <property type="project" value="InterPro"/>
</dbReference>
<sequence length="104" mass="11778">MRKILKESLFDEMFKHRKDCPSQGFYSYDAFINAAESFPFFGNTGDLATPTTTMGVLHGEVLGLKLINNPDLVVTDPIVSFKITIWFWMTGRGNKMLILNLVKS</sequence>
<evidence type="ECO:0000256" key="2">
    <source>
        <dbReference type="ARBA" id="ARBA00022821"/>
    </source>
</evidence>
<protein>
    <submittedName>
        <fullName evidence="5">Acidic 27 kDa endochitinase</fullName>
    </submittedName>
</protein>
<dbReference type="Proteomes" id="UP000030645">
    <property type="component" value="Unassembled WGS sequence"/>
</dbReference>
<evidence type="ECO:0000313" key="6">
    <source>
        <dbReference type="Proteomes" id="UP000030645"/>
    </source>
</evidence>
<dbReference type="PANTHER" id="PTHR22595:SF79">
    <property type="entry name" value="CHITINASE 12"/>
    <property type="match status" value="1"/>
</dbReference>
<keyword evidence="1" id="KW-0147">Chitin-binding</keyword>
<dbReference type="GO" id="GO:0004568">
    <property type="term" value="F:chitinase activity"/>
    <property type="evidence" value="ECO:0007669"/>
    <property type="project" value="InterPro"/>
</dbReference>
<dbReference type="eggNOG" id="KOG4742">
    <property type="taxonomic scope" value="Eukaryota"/>
</dbReference>
<dbReference type="EMBL" id="KE344072">
    <property type="protein sequence ID" value="EXB52713.1"/>
    <property type="molecule type" value="Genomic_DNA"/>
</dbReference>
<name>W9QSI3_9ROSA</name>